<feature type="compositionally biased region" description="Basic and acidic residues" evidence="1">
    <location>
        <begin position="9"/>
        <end position="18"/>
    </location>
</feature>
<name>A0A024S248_HYPJR</name>
<gene>
    <name evidence="2" type="ORF">M419DRAFT_85846</name>
</gene>
<proteinExistence type="predicted"/>
<dbReference type="EMBL" id="KI911156">
    <property type="protein sequence ID" value="ETR99414.1"/>
    <property type="molecule type" value="Genomic_DNA"/>
</dbReference>
<dbReference type="KEGG" id="trr:M419DRAFT_85846"/>
<accession>A0A024S248</accession>
<feature type="region of interest" description="Disordered" evidence="1">
    <location>
        <begin position="1"/>
        <end position="98"/>
    </location>
</feature>
<evidence type="ECO:0000313" key="3">
    <source>
        <dbReference type="Proteomes" id="UP000024376"/>
    </source>
</evidence>
<feature type="region of interest" description="Disordered" evidence="1">
    <location>
        <begin position="187"/>
        <end position="209"/>
    </location>
</feature>
<organism evidence="2 3">
    <name type="scientific">Hypocrea jecorina (strain ATCC 56765 / BCRC 32924 / NRRL 11460 / Rut C-30)</name>
    <name type="common">Trichoderma reesei</name>
    <dbReference type="NCBI Taxonomy" id="1344414"/>
    <lineage>
        <taxon>Eukaryota</taxon>
        <taxon>Fungi</taxon>
        <taxon>Dikarya</taxon>
        <taxon>Ascomycota</taxon>
        <taxon>Pezizomycotina</taxon>
        <taxon>Sordariomycetes</taxon>
        <taxon>Hypocreomycetidae</taxon>
        <taxon>Hypocreales</taxon>
        <taxon>Hypocreaceae</taxon>
        <taxon>Trichoderma</taxon>
    </lineage>
</organism>
<dbReference type="HOGENOM" id="CLU_053180_1_0_1"/>
<protein>
    <submittedName>
        <fullName evidence="2">Uncharacterized protein</fullName>
    </submittedName>
</protein>
<dbReference type="AlphaFoldDB" id="A0A024S248"/>
<evidence type="ECO:0000313" key="2">
    <source>
        <dbReference type="EMBL" id="ETR99414.1"/>
    </source>
</evidence>
<feature type="compositionally biased region" description="Basic and acidic residues" evidence="1">
    <location>
        <begin position="75"/>
        <end position="98"/>
    </location>
</feature>
<feature type="compositionally biased region" description="Basic residues" evidence="1">
    <location>
        <begin position="198"/>
        <end position="208"/>
    </location>
</feature>
<feature type="region of interest" description="Disordered" evidence="1">
    <location>
        <begin position="223"/>
        <end position="243"/>
    </location>
</feature>
<dbReference type="PANTHER" id="PTHR40644">
    <property type="entry name" value="UPF0653 PROTEIN C607.02C"/>
    <property type="match status" value="1"/>
</dbReference>
<reference evidence="3" key="1">
    <citation type="journal article" date="2013" name="Ind. Biotechnol.">
        <title>Comparative genomics analysis of Trichoderma reesei strains.</title>
        <authorList>
            <person name="Koike H."/>
            <person name="Aerts A."/>
            <person name="LaButti K."/>
            <person name="Grigoriev I.V."/>
            <person name="Baker S.E."/>
        </authorList>
    </citation>
    <scope>NUCLEOTIDE SEQUENCE [LARGE SCALE GENOMIC DNA]</scope>
    <source>
        <strain evidence="3">ATCC 56765 / BCRC 32924 / NRRL 11460 / Rut C-30</strain>
    </source>
</reference>
<dbReference type="OrthoDB" id="5876637at2759"/>
<dbReference type="PANTHER" id="PTHR40644:SF1">
    <property type="entry name" value="UPF0653 PROTEIN C607.02C"/>
    <property type="match status" value="1"/>
</dbReference>
<dbReference type="Proteomes" id="UP000024376">
    <property type="component" value="Unassembled WGS sequence"/>
</dbReference>
<evidence type="ECO:0000256" key="1">
    <source>
        <dbReference type="SAM" id="MobiDB-lite"/>
    </source>
</evidence>
<sequence>MPHKHRSKKGDNAADRFDLPPTESARPLPVSKRNATTTSDGRVTKKRHRNSTRNNDTPRAFRRLMAVAGGKKLRSGLDDGQAEKPSAKKSDKPSEDLQIRPGENLGAFASRVDAALPVSGLARKTSVTKDGKDAQGFKVYRTRKERKMHKLYDQWRAEELKLQEKREEELERIAERDLEDDAAGILTSAAFQDENSHTRRKKGHKRKRVVEEDPWLELKRRRAEKKPKVYDTVLAPPELFKKG</sequence>